<sequence length="763" mass="83335">MFPRLLFQLISCWLTLALSAAAAEAAFSQTKPGCQSKCGNVSIPYPFGIGLAAAGGEGCSIDGVGYGYSITCNTSYDPPKPFIGTGNLEVLGISETEIRVRKVVATVCYNSNGTSVLNESTAWTNLFGTPFMFSDTKNRLFGVGCDTGVVIVGISVLGKNYSNQCISLCNSMEQVIEGSCTGSGCCQTTIPKGLNRFIAALITADNHTKVWSFNPCSYGFLAEQEQYTFHGSDLQAGSNFSSKGKDVPVVLDWAIGNKTCEEAQKDSATFACQENSYCNNSNNNPGYRCVCHKGYEGNPYLSPGCQDVNECEDQNNNPCEGICTNTNGSYSCSCPNGSYGDGRKDGQGCIAKKGEFPIIRVILGIGLGLLFLIVASTWLYFGIRKRKLIELQEKFFRQNGGLLLKQQMSSHEGGIESTKIFTAEELRLATNNYDESRILGRGGYGTVYKGILSNNHTVAVKKSKIVDQSQIEQFINEVVILTQINHRNVVKLLGCCLETEVPLLVYEYVSNGTLFQHIHSKSGMSSISWESRLRIAAETAGALAYLHSAASVPIIHRDVKSTNILLDENYIAKVSDFGASRLVPLDQTQSSTLVQGTLGYLDPEYFNTSQLTEKSDVYSFGVVLVELLTGEKPLSFERSQEQRNLATYFILSMEENNMLQLLEARVVNEGTPEQVIAVAELANKCLNKKGEERPTMKQVAAELEGLRRTETCAWARQPKNEKKVSLPSEPADLYSVPMSSYSIVDSGQYSLDTHVIASMNIPR</sequence>
<dbReference type="PROSITE" id="PS50026">
    <property type="entry name" value="EGF_3"/>
    <property type="match status" value="2"/>
</dbReference>
<dbReference type="PROSITE" id="PS50011">
    <property type="entry name" value="PROTEIN_KINASE_DOM"/>
    <property type="match status" value="1"/>
</dbReference>
<dbReference type="PANTHER" id="PTHR27005:SF492">
    <property type="entry name" value="LOW QUALITY PROTEIN: WALL-ASSOCIATED RECEPTOR KINASE-LIKE 1"/>
    <property type="match status" value="1"/>
</dbReference>
<evidence type="ECO:0000256" key="9">
    <source>
        <dbReference type="ARBA" id="ARBA00022777"/>
    </source>
</evidence>
<feature type="chain" id="PRO_5013143274" evidence="18">
    <location>
        <begin position="26"/>
        <end position="763"/>
    </location>
</feature>
<comment type="caution">
    <text evidence="15">Lacks conserved residue(s) required for the propagation of feature annotation.</text>
</comment>
<evidence type="ECO:0000259" key="20">
    <source>
        <dbReference type="PROSITE" id="PS50026"/>
    </source>
</evidence>
<evidence type="ECO:0000313" key="21">
    <source>
        <dbReference type="EMBL" id="OVA00685.1"/>
    </source>
</evidence>
<evidence type="ECO:0000256" key="8">
    <source>
        <dbReference type="ARBA" id="ARBA00022741"/>
    </source>
</evidence>
<dbReference type="InterPro" id="IPR018097">
    <property type="entry name" value="EGF_Ca-bd_CS"/>
</dbReference>
<keyword evidence="11 17" id="KW-1133">Transmembrane helix</keyword>
<dbReference type="InterPro" id="IPR017441">
    <property type="entry name" value="Protein_kinase_ATP_BS"/>
</dbReference>
<gene>
    <name evidence="21" type="ORF">BVC80_9085g102</name>
</gene>
<dbReference type="AlphaFoldDB" id="A0A200PR58"/>
<dbReference type="InterPro" id="IPR045274">
    <property type="entry name" value="WAK-like"/>
</dbReference>
<keyword evidence="12 17" id="KW-0472">Membrane</keyword>
<evidence type="ECO:0000313" key="22">
    <source>
        <dbReference type="Proteomes" id="UP000195402"/>
    </source>
</evidence>
<dbReference type="GO" id="GO:0005524">
    <property type="term" value="F:ATP binding"/>
    <property type="evidence" value="ECO:0007669"/>
    <property type="project" value="UniProtKB-UniRule"/>
</dbReference>
<keyword evidence="3 15" id="KW-0245">EGF-like domain</keyword>
<proteinExistence type="predicted"/>
<dbReference type="CDD" id="cd14066">
    <property type="entry name" value="STKc_IRAK"/>
    <property type="match status" value="1"/>
</dbReference>
<evidence type="ECO:0000256" key="6">
    <source>
        <dbReference type="ARBA" id="ARBA00022729"/>
    </source>
</evidence>
<evidence type="ECO:0000256" key="5">
    <source>
        <dbReference type="ARBA" id="ARBA00022692"/>
    </source>
</evidence>
<dbReference type="Pfam" id="PF13947">
    <property type="entry name" value="GUB_WAK_bind"/>
    <property type="match status" value="1"/>
</dbReference>
<dbReference type="InterPro" id="IPR008271">
    <property type="entry name" value="Ser/Thr_kinase_AS"/>
</dbReference>
<keyword evidence="22" id="KW-1185">Reference proteome</keyword>
<name>A0A200PR58_MACCD</name>
<keyword evidence="10 16" id="KW-0067">ATP-binding</keyword>
<organism evidence="21 22">
    <name type="scientific">Macleaya cordata</name>
    <name type="common">Five-seeded plume-poppy</name>
    <name type="synonym">Bocconia cordata</name>
    <dbReference type="NCBI Taxonomy" id="56857"/>
    <lineage>
        <taxon>Eukaryota</taxon>
        <taxon>Viridiplantae</taxon>
        <taxon>Streptophyta</taxon>
        <taxon>Embryophyta</taxon>
        <taxon>Tracheophyta</taxon>
        <taxon>Spermatophyta</taxon>
        <taxon>Magnoliopsida</taxon>
        <taxon>Ranunculales</taxon>
        <taxon>Papaveraceae</taxon>
        <taxon>Papaveroideae</taxon>
        <taxon>Macleaya</taxon>
    </lineage>
</organism>
<dbReference type="FunFam" id="3.30.200.20:FF:000043">
    <property type="entry name" value="Wall-associated receptor kinase 2"/>
    <property type="match status" value="1"/>
</dbReference>
<evidence type="ECO:0000259" key="19">
    <source>
        <dbReference type="PROSITE" id="PS50011"/>
    </source>
</evidence>
<evidence type="ECO:0000256" key="2">
    <source>
        <dbReference type="ARBA" id="ARBA00022527"/>
    </source>
</evidence>
<comment type="subcellular location">
    <subcellularLocation>
        <location evidence="1">Membrane</location>
        <topology evidence="1">Single-pass type I membrane protein</topology>
    </subcellularLocation>
</comment>
<dbReference type="OMA" id="FWTYWIV"/>
<evidence type="ECO:0000256" key="11">
    <source>
        <dbReference type="ARBA" id="ARBA00022989"/>
    </source>
</evidence>
<keyword evidence="6 18" id="KW-0732">Signal</keyword>
<dbReference type="InParanoid" id="A0A200PR58"/>
<dbReference type="InterPro" id="IPR009030">
    <property type="entry name" value="Growth_fac_rcpt_cys_sf"/>
</dbReference>
<dbReference type="PROSITE" id="PS00107">
    <property type="entry name" value="PROTEIN_KINASE_ATP"/>
    <property type="match status" value="1"/>
</dbReference>
<dbReference type="GO" id="GO:0005509">
    <property type="term" value="F:calcium ion binding"/>
    <property type="evidence" value="ECO:0007669"/>
    <property type="project" value="InterPro"/>
</dbReference>
<dbReference type="GO" id="GO:0004674">
    <property type="term" value="F:protein serine/threonine kinase activity"/>
    <property type="evidence" value="ECO:0007669"/>
    <property type="project" value="UniProtKB-KW"/>
</dbReference>
<dbReference type="InterPro" id="IPR011009">
    <property type="entry name" value="Kinase-like_dom_sf"/>
</dbReference>
<dbReference type="Gene3D" id="3.30.200.20">
    <property type="entry name" value="Phosphorylase Kinase, domain 1"/>
    <property type="match status" value="1"/>
</dbReference>
<dbReference type="Gene3D" id="1.10.510.10">
    <property type="entry name" value="Transferase(Phosphotransferase) domain 1"/>
    <property type="match status" value="1"/>
</dbReference>
<keyword evidence="13 15" id="KW-1015">Disulfide bond</keyword>
<dbReference type="GO" id="GO:0030247">
    <property type="term" value="F:polysaccharide binding"/>
    <property type="evidence" value="ECO:0007669"/>
    <property type="project" value="InterPro"/>
</dbReference>
<dbReference type="FunFam" id="1.10.510.10:FF:000084">
    <property type="entry name" value="Wall-associated receptor kinase 2"/>
    <property type="match status" value="1"/>
</dbReference>
<dbReference type="Proteomes" id="UP000195402">
    <property type="component" value="Unassembled WGS sequence"/>
</dbReference>
<reference evidence="21 22" key="1">
    <citation type="journal article" date="2017" name="Mol. Plant">
        <title>The Genome of Medicinal Plant Macleaya cordata Provides New Insights into Benzylisoquinoline Alkaloids Metabolism.</title>
        <authorList>
            <person name="Liu X."/>
            <person name="Liu Y."/>
            <person name="Huang P."/>
            <person name="Ma Y."/>
            <person name="Qing Z."/>
            <person name="Tang Q."/>
            <person name="Cao H."/>
            <person name="Cheng P."/>
            <person name="Zheng Y."/>
            <person name="Yuan Z."/>
            <person name="Zhou Y."/>
            <person name="Liu J."/>
            <person name="Tang Z."/>
            <person name="Zhuo Y."/>
            <person name="Zhang Y."/>
            <person name="Yu L."/>
            <person name="Huang J."/>
            <person name="Yang P."/>
            <person name="Peng Q."/>
            <person name="Zhang J."/>
            <person name="Jiang W."/>
            <person name="Zhang Z."/>
            <person name="Lin K."/>
            <person name="Ro D.K."/>
            <person name="Chen X."/>
            <person name="Xiong X."/>
            <person name="Shang Y."/>
            <person name="Huang S."/>
            <person name="Zeng J."/>
        </authorList>
    </citation>
    <scope>NUCLEOTIDE SEQUENCE [LARGE SCALE GENOMIC DNA]</scope>
    <source>
        <strain evidence="22">cv. BLH2017</strain>
        <tissue evidence="21">Root</tissue>
    </source>
</reference>
<dbReference type="SUPFAM" id="SSF57184">
    <property type="entry name" value="Growth factor receptor domain"/>
    <property type="match status" value="1"/>
</dbReference>
<keyword evidence="14" id="KW-0325">Glycoprotein</keyword>
<feature type="domain" description="EGF-like" evidence="20">
    <location>
        <begin position="264"/>
        <end position="306"/>
    </location>
</feature>
<dbReference type="PROSITE" id="PS00010">
    <property type="entry name" value="ASX_HYDROXYL"/>
    <property type="match status" value="1"/>
</dbReference>
<dbReference type="SMART" id="SM00220">
    <property type="entry name" value="S_TKc"/>
    <property type="match status" value="1"/>
</dbReference>
<keyword evidence="4" id="KW-0808">Transferase</keyword>
<dbReference type="FunCoup" id="A0A200PR58">
    <property type="interactions" value="159"/>
</dbReference>
<dbReference type="Gene3D" id="2.90.20.10">
    <property type="entry name" value="Plasmodium vivax P25 domain"/>
    <property type="match status" value="1"/>
</dbReference>
<dbReference type="PROSITE" id="PS01187">
    <property type="entry name" value="EGF_CA"/>
    <property type="match status" value="1"/>
</dbReference>
<feature type="transmembrane region" description="Helical" evidence="17">
    <location>
        <begin position="358"/>
        <end position="381"/>
    </location>
</feature>
<dbReference type="InterPro" id="IPR001881">
    <property type="entry name" value="EGF-like_Ca-bd_dom"/>
</dbReference>
<evidence type="ECO:0000256" key="16">
    <source>
        <dbReference type="PROSITE-ProRule" id="PRU10141"/>
    </source>
</evidence>
<evidence type="ECO:0000256" key="17">
    <source>
        <dbReference type="SAM" id="Phobius"/>
    </source>
</evidence>
<dbReference type="PANTHER" id="PTHR27005">
    <property type="entry name" value="WALL-ASSOCIATED RECEPTOR KINASE-LIKE 21"/>
    <property type="match status" value="1"/>
</dbReference>
<dbReference type="PROSITE" id="PS00108">
    <property type="entry name" value="PROTEIN_KINASE_ST"/>
    <property type="match status" value="1"/>
</dbReference>
<evidence type="ECO:0000256" key="7">
    <source>
        <dbReference type="ARBA" id="ARBA00022737"/>
    </source>
</evidence>
<dbReference type="GO" id="GO:0005886">
    <property type="term" value="C:plasma membrane"/>
    <property type="evidence" value="ECO:0007669"/>
    <property type="project" value="TreeGrafter"/>
</dbReference>
<evidence type="ECO:0000256" key="4">
    <source>
        <dbReference type="ARBA" id="ARBA00022679"/>
    </source>
</evidence>
<feature type="binding site" evidence="16">
    <location>
        <position position="462"/>
    </location>
    <ligand>
        <name>ATP</name>
        <dbReference type="ChEBI" id="CHEBI:30616"/>
    </ligand>
</feature>
<evidence type="ECO:0000256" key="14">
    <source>
        <dbReference type="ARBA" id="ARBA00023180"/>
    </source>
</evidence>
<dbReference type="FunFam" id="2.10.25.10:FF:000628">
    <property type="entry name" value="Wall-associated receptor kinase 2"/>
    <property type="match status" value="1"/>
</dbReference>
<dbReference type="OrthoDB" id="4062651at2759"/>
<accession>A0A200PR58</accession>
<feature type="signal peptide" evidence="18">
    <location>
        <begin position="1"/>
        <end position="25"/>
    </location>
</feature>
<dbReference type="InterPro" id="IPR000742">
    <property type="entry name" value="EGF"/>
</dbReference>
<keyword evidence="9 21" id="KW-0418">Kinase</keyword>
<feature type="disulfide bond" evidence="15">
    <location>
        <begin position="272"/>
        <end position="289"/>
    </location>
</feature>
<feature type="domain" description="EGF-like" evidence="20">
    <location>
        <begin position="307"/>
        <end position="341"/>
    </location>
</feature>
<evidence type="ECO:0000256" key="12">
    <source>
        <dbReference type="ARBA" id="ARBA00023136"/>
    </source>
</evidence>
<dbReference type="InterPro" id="IPR000719">
    <property type="entry name" value="Prot_kinase_dom"/>
</dbReference>
<evidence type="ECO:0000256" key="13">
    <source>
        <dbReference type="ARBA" id="ARBA00023157"/>
    </source>
</evidence>
<evidence type="ECO:0000256" key="10">
    <source>
        <dbReference type="ARBA" id="ARBA00022840"/>
    </source>
</evidence>
<evidence type="ECO:0000256" key="3">
    <source>
        <dbReference type="ARBA" id="ARBA00022536"/>
    </source>
</evidence>
<keyword evidence="5 17" id="KW-0812">Transmembrane</keyword>
<dbReference type="STRING" id="56857.A0A200PR58"/>
<dbReference type="EMBL" id="MVGT01004289">
    <property type="protein sequence ID" value="OVA00685.1"/>
    <property type="molecule type" value="Genomic_DNA"/>
</dbReference>
<comment type="caution">
    <text evidence="21">The sequence shown here is derived from an EMBL/GenBank/DDBJ whole genome shotgun (WGS) entry which is preliminary data.</text>
</comment>
<dbReference type="Pfam" id="PF07714">
    <property type="entry name" value="PK_Tyr_Ser-Thr"/>
    <property type="match status" value="1"/>
</dbReference>
<feature type="domain" description="Protein kinase" evidence="19">
    <location>
        <begin position="433"/>
        <end position="706"/>
    </location>
</feature>
<keyword evidence="2" id="KW-0723">Serine/threonine-protein kinase</keyword>
<keyword evidence="8 16" id="KW-0547">Nucleotide-binding</keyword>
<dbReference type="InterPro" id="IPR025287">
    <property type="entry name" value="WAK_GUB"/>
</dbReference>
<dbReference type="SMART" id="SM00179">
    <property type="entry name" value="EGF_CA"/>
    <property type="match status" value="1"/>
</dbReference>
<dbReference type="InterPro" id="IPR000152">
    <property type="entry name" value="EGF-type_Asp/Asn_hydroxyl_site"/>
</dbReference>
<dbReference type="Pfam" id="PF08488">
    <property type="entry name" value="WAK"/>
    <property type="match status" value="1"/>
</dbReference>
<dbReference type="GO" id="GO:0007166">
    <property type="term" value="P:cell surface receptor signaling pathway"/>
    <property type="evidence" value="ECO:0007669"/>
    <property type="project" value="InterPro"/>
</dbReference>
<evidence type="ECO:0000256" key="15">
    <source>
        <dbReference type="PROSITE-ProRule" id="PRU00076"/>
    </source>
</evidence>
<dbReference type="SUPFAM" id="SSF56112">
    <property type="entry name" value="Protein kinase-like (PK-like)"/>
    <property type="match status" value="1"/>
</dbReference>
<evidence type="ECO:0000256" key="1">
    <source>
        <dbReference type="ARBA" id="ARBA00004479"/>
    </source>
</evidence>
<dbReference type="InterPro" id="IPR013695">
    <property type="entry name" value="WAK"/>
</dbReference>
<protein>
    <submittedName>
        <fullName evidence="21">Protein kinase domain</fullName>
    </submittedName>
</protein>
<dbReference type="SMART" id="SM00181">
    <property type="entry name" value="EGF"/>
    <property type="match status" value="2"/>
</dbReference>
<keyword evidence="7" id="KW-0677">Repeat</keyword>
<evidence type="ECO:0000256" key="18">
    <source>
        <dbReference type="SAM" id="SignalP"/>
    </source>
</evidence>
<dbReference type="CDD" id="cd00054">
    <property type="entry name" value="EGF_CA"/>
    <property type="match status" value="1"/>
</dbReference>
<dbReference type="InterPro" id="IPR001245">
    <property type="entry name" value="Ser-Thr/Tyr_kinase_cat_dom"/>
</dbReference>